<reference evidence="2 3" key="1">
    <citation type="submission" date="2018-10" db="EMBL/GenBank/DDBJ databases">
        <title>Comamonadaceae CDC group NO-1 genome sequencing and assembly.</title>
        <authorList>
            <person name="Bernier A.-M."/>
            <person name="Bernard K."/>
        </authorList>
    </citation>
    <scope>NUCLEOTIDE SEQUENCE [LARGE SCALE GENOMIC DNA]</scope>
    <source>
        <strain evidence="2 3">NML970147</strain>
    </source>
</reference>
<evidence type="ECO:0000256" key="1">
    <source>
        <dbReference type="HAMAP-Rule" id="MF_00652"/>
    </source>
</evidence>
<dbReference type="GO" id="GO:0005829">
    <property type="term" value="C:cytosol"/>
    <property type="evidence" value="ECO:0007669"/>
    <property type="project" value="TreeGrafter"/>
</dbReference>
<dbReference type="RefSeq" id="WP_122237900.1">
    <property type="nucleotide sequence ID" value="NZ_RDQM01000005.1"/>
</dbReference>
<gene>
    <name evidence="2" type="primary">yaaA</name>
    <name evidence="2" type="ORF">EBQ26_04795</name>
</gene>
<dbReference type="NCBIfam" id="NF002542">
    <property type="entry name" value="PRK02101.1-3"/>
    <property type="match status" value="1"/>
</dbReference>
<sequence length="272" mass="30608">MLFLLSPAKSLDYDSPIAPELPTSEPIFTAQSRLVIAQLRQKSAAELCSLMSISAKLAELNVQRHRAWSETPAPEQARQAALAFNGDVYEGLQAASLSAQDWTWAQEHLLILSGLYGALRPLDLLQPYRLEMGTRLPVPLAEKADAPVAENLYQFWAEPLAQYLNTRLSAHQTPIIVNLASNEYFKAVDTRRVSARVIECVFQDEKAGQYKIISFLAKRARGLMARYAIETRVQRPEDLRGFDREGYVFDDALSSADKLVFRRREADRPRAA</sequence>
<accession>A0A3M6Q7J1</accession>
<dbReference type="EMBL" id="RDQM01000005">
    <property type="protein sequence ID" value="RMW99122.1"/>
    <property type="molecule type" value="Genomic_DNA"/>
</dbReference>
<organism evidence="2 3">
    <name type="scientific">Allofranklinella schreckenbergeri</name>
    <dbReference type="NCBI Taxonomy" id="1076744"/>
    <lineage>
        <taxon>Bacteria</taxon>
        <taxon>Pseudomonadati</taxon>
        <taxon>Pseudomonadota</taxon>
        <taxon>Betaproteobacteria</taxon>
        <taxon>Burkholderiales</taxon>
        <taxon>Comamonadaceae</taxon>
        <taxon>Allofranklinella</taxon>
    </lineage>
</organism>
<comment type="caution">
    <text evidence="2">The sequence shown here is derived from an EMBL/GenBank/DDBJ whole genome shotgun (WGS) entry which is preliminary data.</text>
</comment>
<name>A0A3M6Q7J1_9BURK</name>
<dbReference type="PANTHER" id="PTHR30283">
    <property type="entry name" value="PEROXIDE STRESS RESPONSE PROTEIN YAAA"/>
    <property type="match status" value="1"/>
</dbReference>
<dbReference type="GO" id="GO:0033194">
    <property type="term" value="P:response to hydroperoxide"/>
    <property type="evidence" value="ECO:0007669"/>
    <property type="project" value="TreeGrafter"/>
</dbReference>
<dbReference type="InterPro" id="IPR005583">
    <property type="entry name" value="YaaA"/>
</dbReference>
<proteinExistence type="inferred from homology"/>
<dbReference type="Proteomes" id="UP000267521">
    <property type="component" value="Unassembled WGS sequence"/>
</dbReference>
<protein>
    <recommendedName>
        <fullName evidence="1">UPF0246 protein EBQ26_04795</fullName>
    </recommendedName>
</protein>
<dbReference type="AlphaFoldDB" id="A0A3M6Q7J1"/>
<dbReference type="HAMAP" id="MF_00652">
    <property type="entry name" value="UPF0246"/>
    <property type="match status" value="1"/>
</dbReference>
<dbReference type="PANTHER" id="PTHR30283:SF4">
    <property type="entry name" value="PEROXIDE STRESS RESISTANCE PROTEIN YAAA"/>
    <property type="match status" value="1"/>
</dbReference>
<comment type="similarity">
    <text evidence="1">Belongs to the UPF0246 family.</text>
</comment>
<evidence type="ECO:0000313" key="3">
    <source>
        <dbReference type="Proteomes" id="UP000267521"/>
    </source>
</evidence>
<evidence type="ECO:0000313" key="2">
    <source>
        <dbReference type="EMBL" id="RMW99122.1"/>
    </source>
</evidence>
<dbReference type="Pfam" id="PF03883">
    <property type="entry name" value="H2O2_YaaD"/>
    <property type="match status" value="1"/>
</dbReference>